<dbReference type="RefSeq" id="WP_119777519.1">
    <property type="nucleotide sequence ID" value="NZ_QYUK01000011.1"/>
</dbReference>
<dbReference type="Pfam" id="PF25989">
    <property type="entry name" value="YknX_C"/>
    <property type="match status" value="1"/>
</dbReference>
<comment type="caution">
    <text evidence="6">The sequence shown here is derived from an EMBL/GenBank/DDBJ whole genome shotgun (WGS) entry which is preliminary data.</text>
</comment>
<feature type="domain" description="YknX-like C-terminal permuted SH3-like" evidence="5">
    <location>
        <begin position="278"/>
        <end position="339"/>
    </location>
</feature>
<evidence type="ECO:0000259" key="5">
    <source>
        <dbReference type="Pfam" id="PF25989"/>
    </source>
</evidence>
<keyword evidence="7" id="KW-1185">Reference proteome</keyword>
<gene>
    <name evidence="6" type="ORF">D3874_07460</name>
</gene>
<dbReference type="Gene3D" id="1.10.287.470">
    <property type="entry name" value="Helix hairpin bin"/>
    <property type="match status" value="1"/>
</dbReference>
<dbReference type="Gene3D" id="2.40.420.20">
    <property type="match status" value="1"/>
</dbReference>
<comment type="similarity">
    <text evidence="1">Belongs to the membrane fusion protein (MFP) (TC 8.A.1) family.</text>
</comment>
<protein>
    <submittedName>
        <fullName evidence="6">Efflux RND transporter periplasmic adaptor subunit</fullName>
    </submittedName>
</protein>
<evidence type="ECO:0000256" key="2">
    <source>
        <dbReference type="SAM" id="SignalP"/>
    </source>
</evidence>
<dbReference type="InterPro" id="IPR058792">
    <property type="entry name" value="Beta-barrel_RND_2"/>
</dbReference>
<dbReference type="GO" id="GO:1990281">
    <property type="term" value="C:efflux pump complex"/>
    <property type="evidence" value="ECO:0007669"/>
    <property type="project" value="TreeGrafter"/>
</dbReference>
<evidence type="ECO:0000259" key="4">
    <source>
        <dbReference type="Pfam" id="PF25954"/>
    </source>
</evidence>
<evidence type="ECO:0000313" key="7">
    <source>
        <dbReference type="Proteomes" id="UP000284605"/>
    </source>
</evidence>
<dbReference type="NCBIfam" id="TIGR01730">
    <property type="entry name" value="RND_mfp"/>
    <property type="match status" value="1"/>
</dbReference>
<dbReference type="PANTHER" id="PTHR30469:SF11">
    <property type="entry name" value="BLL4320 PROTEIN"/>
    <property type="match status" value="1"/>
</dbReference>
<dbReference type="AlphaFoldDB" id="A0A418WA97"/>
<dbReference type="EMBL" id="QYUK01000011">
    <property type="protein sequence ID" value="RJF86874.1"/>
    <property type="molecule type" value="Genomic_DNA"/>
</dbReference>
<dbReference type="InterPro" id="IPR058637">
    <property type="entry name" value="YknX-like_C"/>
</dbReference>
<keyword evidence="2" id="KW-0732">Signal</keyword>
<dbReference type="Gene3D" id="2.40.30.170">
    <property type="match status" value="1"/>
</dbReference>
<dbReference type="PANTHER" id="PTHR30469">
    <property type="entry name" value="MULTIDRUG RESISTANCE PROTEIN MDTA"/>
    <property type="match status" value="1"/>
</dbReference>
<evidence type="ECO:0000313" key="6">
    <source>
        <dbReference type="EMBL" id="RJF86874.1"/>
    </source>
</evidence>
<sequence>MTLTAKSPAIVAALLAALLIGGLDLTPASAQNAPAKGIPVEVVKVVPKDLTDQLEAVGTLRSNESVVLRPEIAGRVTRILFNEGQPVAAGAPLIDLDASTYEAELAVARSDLKLAQADAERARTLFNQRAGTARAQDEAMARLSSTQAAVALAEAQLAKTHIVAPFAGILGLRQVSVGDVVQPGETLVNLEAIDPLKLDFSVPEMMLSRLGVGQPVTLAVDALPGRSFTGQVYAINPLVDERGRSVALRATVPNPDGVLKPGLFARVKLTTEIRGGAIIVPEQAIVPRNGALFVFKVTGDSVSMVEVTLGERLVGEVEVLSGIAAGDTIVTAGQQRLRDKARILIVGPDGTPVASES</sequence>
<dbReference type="Gene3D" id="2.40.50.100">
    <property type="match status" value="1"/>
</dbReference>
<evidence type="ECO:0000259" key="3">
    <source>
        <dbReference type="Pfam" id="PF25917"/>
    </source>
</evidence>
<name>A0A418WA97_9PROT</name>
<feature type="domain" description="CusB-like beta-barrel" evidence="4">
    <location>
        <begin position="198"/>
        <end position="271"/>
    </location>
</feature>
<accession>A0A418WA97</accession>
<dbReference type="GO" id="GO:0015562">
    <property type="term" value="F:efflux transmembrane transporter activity"/>
    <property type="evidence" value="ECO:0007669"/>
    <property type="project" value="TreeGrafter"/>
</dbReference>
<feature type="domain" description="Multidrug resistance protein MdtA-like barrel-sandwich hybrid" evidence="3">
    <location>
        <begin position="65"/>
        <end position="188"/>
    </location>
</feature>
<feature type="chain" id="PRO_5019041743" evidence="2">
    <location>
        <begin position="31"/>
        <end position="357"/>
    </location>
</feature>
<dbReference type="FunFam" id="2.40.30.170:FF:000010">
    <property type="entry name" value="Efflux RND transporter periplasmic adaptor subunit"/>
    <property type="match status" value="1"/>
</dbReference>
<proteinExistence type="inferred from homology"/>
<organism evidence="6 7">
    <name type="scientific">Oleomonas cavernae</name>
    <dbReference type="NCBI Taxonomy" id="2320859"/>
    <lineage>
        <taxon>Bacteria</taxon>
        <taxon>Pseudomonadati</taxon>
        <taxon>Pseudomonadota</taxon>
        <taxon>Alphaproteobacteria</taxon>
        <taxon>Acetobacterales</taxon>
        <taxon>Acetobacteraceae</taxon>
        <taxon>Oleomonas</taxon>
    </lineage>
</organism>
<evidence type="ECO:0000256" key="1">
    <source>
        <dbReference type="ARBA" id="ARBA00009477"/>
    </source>
</evidence>
<dbReference type="OrthoDB" id="9806939at2"/>
<dbReference type="InterPro" id="IPR058625">
    <property type="entry name" value="MdtA-like_BSH"/>
</dbReference>
<dbReference type="Pfam" id="PF25954">
    <property type="entry name" value="Beta-barrel_RND_2"/>
    <property type="match status" value="1"/>
</dbReference>
<dbReference type="SUPFAM" id="SSF111369">
    <property type="entry name" value="HlyD-like secretion proteins"/>
    <property type="match status" value="1"/>
</dbReference>
<dbReference type="InterPro" id="IPR006143">
    <property type="entry name" value="RND_pump_MFP"/>
</dbReference>
<reference evidence="6 7" key="1">
    <citation type="submission" date="2018-09" db="EMBL/GenBank/DDBJ databases">
        <authorList>
            <person name="Zhu H."/>
        </authorList>
    </citation>
    <scope>NUCLEOTIDE SEQUENCE [LARGE SCALE GENOMIC DNA]</scope>
    <source>
        <strain evidence="6 7">K1W22B-8</strain>
    </source>
</reference>
<dbReference type="Proteomes" id="UP000284605">
    <property type="component" value="Unassembled WGS sequence"/>
</dbReference>
<dbReference type="Pfam" id="PF25917">
    <property type="entry name" value="BSH_RND"/>
    <property type="match status" value="1"/>
</dbReference>
<feature type="signal peptide" evidence="2">
    <location>
        <begin position="1"/>
        <end position="30"/>
    </location>
</feature>